<sequence length="138" mass="15806">MIRKLSRGLGTSIRKFTGKGKKLKKEIGALYLAYKRKDIPIYTKIIIMVVVAYALSPIDLIPDFIPVLGFLDDLIILPLGIALAVRLIPKNVMDECRVDAERQYDKIKKKSYLFAVVIVLLWVFLITYIILKIKSYFS</sequence>
<accession>A0A6V8SFQ2</accession>
<evidence type="ECO:0000256" key="3">
    <source>
        <dbReference type="ARBA" id="ARBA00022989"/>
    </source>
</evidence>
<dbReference type="AlphaFoldDB" id="A0A6V8SFQ2"/>
<organism evidence="7 8">
    <name type="scientific">Clostridium fungisolvens</name>
    <dbReference type="NCBI Taxonomy" id="1604897"/>
    <lineage>
        <taxon>Bacteria</taxon>
        <taxon>Bacillati</taxon>
        <taxon>Bacillota</taxon>
        <taxon>Clostridia</taxon>
        <taxon>Eubacteriales</taxon>
        <taxon>Clostridiaceae</taxon>
        <taxon>Clostridium</taxon>
    </lineage>
</organism>
<feature type="transmembrane region" description="Helical" evidence="5">
    <location>
        <begin position="41"/>
        <end position="58"/>
    </location>
</feature>
<evidence type="ECO:0000256" key="4">
    <source>
        <dbReference type="ARBA" id="ARBA00023136"/>
    </source>
</evidence>
<evidence type="ECO:0000259" key="6">
    <source>
        <dbReference type="Pfam" id="PF06803"/>
    </source>
</evidence>
<dbReference type="EMBL" id="BLZR01000001">
    <property type="protein sequence ID" value="GFP76054.1"/>
    <property type="molecule type" value="Genomic_DNA"/>
</dbReference>
<protein>
    <recommendedName>
        <fullName evidence="6">DUF1232 domain-containing protein</fullName>
    </recommendedName>
</protein>
<dbReference type="Proteomes" id="UP000580568">
    <property type="component" value="Unassembled WGS sequence"/>
</dbReference>
<keyword evidence="2 5" id="KW-0812">Transmembrane</keyword>
<dbReference type="Pfam" id="PF06803">
    <property type="entry name" value="DUF1232"/>
    <property type="match status" value="1"/>
</dbReference>
<gene>
    <name evidence="7" type="ORF">bsdtw1_02148</name>
</gene>
<reference evidence="7 8" key="1">
    <citation type="submission" date="2020-07" db="EMBL/GenBank/DDBJ databases">
        <title>A new beta-1,3-glucan-decomposing anaerobic bacterium isolated from anoxic soil subjected to biological soil disinfestation.</title>
        <authorList>
            <person name="Ueki A."/>
            <person name="Tonouchi A."/>
        </authorList>
    </citation>
    <scope>NUCLEOTIDE SEQUENCE [LARGE SCALE GENOMIC DNA]</scope>
    <source>
        <strain evidence="7 8">TW1</strain>
    </source>
</reference>
<dbReference type="InterPro" id="IPR010652">
    <property type="entry name" value="DUF1232"/>
</dbReference>
<name>A0A6V8SFQ2_9CLOT</name>
<evidence type="ECO:0000313" key="8">
    <source>
        <dbReference type="Proteomes" id="UP000580568"/>
    </source>
</evidence>
<feature type="domain" description="DUF1232" evidence="6">
    <location>
        <begin position="43"/>
        <end position="79"/>
    </location>
</feature>
<evidence type="ECO:0000256" key="1">
    <source>
        <dbReference type="ARBA" id="ARBA00004127"/>
    </source>
</evidence>
<evidence type="ECO:0000313" key="7">
    <source>
        <dbReference type="EMBL" id="GFP76054.1"/>
    </source>
</evidence>
<comment type="subcellular location">
    <subcellularLocation>
        <location evidence="1">Endomembrane system</location>
        <topology evidence="1">Multi-pass membrane protein</topology>
    </subcellularLocation>
</comment>
<feature type="transmembrane region" description="Helical" evidence="5">
    <location>
        <begin position="64"/>
        <end position="85"/>
    </location>
</feature>
<dbReference type="RefSeq" id="WP_183277511.1">
    <property type="nucleotide sequence ID" value="NZ_BLZR01000001.1"/>
</dbReference>
<keyword evidence="8" id="KW-1185">Reference proteome</keyword>
<comment type="caution">
    <text evidence="7">The sequence shown here is derived from an EMBL/GenBank/DDBJ whole genome shotgun (WGS) entry which is preliminary data.</text>
</comment>
<keyword evidence="3 5" id="KW-1133">Transmembrane helix</keyword>
<feature type="transmembrane region" description="Helical" evidence="5">
    <location>
        <begin position="112"/>
        <end position="131"/>
    </location>
</feature>
<evidence type="ECO:0000256" key="2">
    <source>
        <dbReference type="ARBA" id="ARBA00022692"/>
    </source>
</evidence>
<dbReference type="GO" id="GO:0012505">
    <property type="term" value="C:endomembrane system"/>
    <property type="evidence" value="ECO:0007669"/>
    <property type="project" value="UniProtKB-SubCell"/>
</dbReference>
<proteinExistence type="predicted"/>
<keyword evidence="4 5" id="KW-0472">Membrane</keyword>
<evidence type="ECO:0000256" key="5">
    <source>
        <dbReference type="SAM" id="Phobius"/>
    </source>
</evidence>